<sequence>METHEKIRMMRELNQWSQEEMARKLNLSTGGYAKIERGETQLSVVRLAQIAKVLNVEIWEIIQDKQLHIICQSHNSHNQDTENTLTVYTAEGASAENEKLKLIIAHKDELLAKNEEIIRRLERENHTLNEMITLLKAQSAPLNQ</sequence>
<dbReference type="EMBL" id="RQYC01000003">
    <property type="protein sequence ID" value="RRD90923.1"/>
    <property type="molecule type" value="Genomic_DNA"/>
</dbReference>
<dbReference type="GO" id="GO:0003677">
    <property type="term" value="F:DNA binding"/>
    <property type="evidence" value="ECO:0007669"/>
    <property type="project" value="UniProtKB-KW"/>
</dbReference>
<dbReference type="Pfam" id="PF01381">
    <property type="entry name" value="HTH_3"/>
    <property type="match status" value="1"/>
</dbReference>
<dbReference type="OrthoDB" id="8611903at2"/>
<dbReference type="SMART" id="SM00530">
    <property type="entry name" value="HTH_XRE"/>
    <property type="match status" value="1"/>
</dbReference>
<dbReference type="PANTHER" id="PTHR46797:SF1">
    <property type="entry name" value="METHYLPHOSPHONATE SYNTHASE"/>
    <property type="match status" value="1"/>
</dbReference>
<evidence type="ECO:0000256" key="2">
    <source>
        <dbReference type="SAM" id="Coils"/>
    </source>
</evidence>
<accession>A0A3P2ABC6</accession>
<dbReference type="InterPro" id="IPR001387">
    <property type="entry name" value="Cro/C1-type_HTH"/>
</dbReference>
<dbReference type="CDD" id="cd00093">
    <property type="entry name" value="HTH_XRE"/>
    <property type="match status" value="1"/>
</dbReference>
<dbReference type="Gene3D" id="1.10.260.40">
    <property type="entry name" value="lambda repressor-like DNA-binding domains"/>
    <property type="match status" value="1"/>
</dbReference>
<keyword evidence="1" id="KW-0238">DNA-binding</keyword>
<evidence type="ECO:0000259" key="3">
    <source>
        <dbReference type="PROSITE" id="PS50943"/>
    </source>
</evidence>
<feature type="coiled-coil region" evidence="2">
    <location>
        <begin position="104"/>
        <end position="138"/>
    </location>
</feature>
<dbReference type="GO" id="GO:0005829">
    <property type="term" value="C:cytosol"/>
    <property type="evidence" value="ECO:0007669"/>
    <property type="project" value="TreeGrafter"/>
</dbReference>
<dbReference type="Proteomes" id="UP000269923">
    <property type="component" value="Unassembled WGS sequence"/>
</dbReference>
<comment type="caution">
    <text evidence="4">The sequence shown here is derived from an EMBL/GenBank/DDBJ whole genome shotgun (WGS) entry which is preliminary data.</text>
</comment>
<reference evidence="4 5" key="1">
    <citation type="submission" date="2018-11" db="EMBL/GenBank/DDBJ databases">
        <title>Genomes From Bacteria Associated with the Canine Oral Cavity: a Test Case for Automated Genome-Based Taxonomic Assignment.</title>
        <authorList>
            <person name="Coil D.A."/>
            <person name="Jospin G."/>
            <person name="Darling A.E."/>
            <person name="Wallis C."/>
            <person name="Davis I.J."/>
            <person name="Harris S."/>
            <person name="Eisen J.A."/>
            <person name="Holcombe L.J."/>
            <person name="O'Flynn C."/>
        </authorList>
    </citation>
    <scope>NUCLEOTIDE SEQUENCE [LARGE SCALE GENOMIC DNA]</scope>
    <source>
        <strain evidence="4 5">COT-280</strain>
    </source>
</reference>
<dbReference type="InterPro" id="IPR010982">
    <property type="entry name" value="Lambda_DNA-bd_dom_sf"/>
</dbReference>
<dbReference type="PROSITE" id="PS50943">
    <property type="entry name" value="HTH_CROC1"/>
    <property type="match status" value="1"/>
</dbReference>
<dbReference type="GO" id="GO:0003700">
    <property type="term" value="F:DNA-binding transcription factor activity"/>
    <property type="evidence" value="ECO:0007669"/>
    <property type="project" value="TreeGrafter"/>
</dbReference>
<evidence type="ECO:0000313" key="5">
    <source>
        <dbReference type="Proteomes" id="UP000269923"/>
    </source>
</evidence>
<dbReference type="RefSeq" id="WP_124794167.1">
    <property type="nucleotide sequence ID" value="NZ_RQYC01000003.1"/>
</dbReference>
<dbReference type="PANTHER" id="PTHR46797">
    <property type="entry name" value="HTH-TYPE TRANSCRIPTIONAL REGULATOR"/>
    <property type="match status" value="1"/>
</dbReference>
<dbReference type="SUPFAM" id="SSF47413">
    <property type="entry name" value="lambda repressor-like DNA-binding domains"/>
    <property type="match status" value="1"/>
</dbReference>
<proteinExistence type="predicted"/>
<name>A0A3P2ABC6_9NEIS</name>
<evidence type="ECO:0000313" key="4">
    <source>
        <dbReference type="EMBL" id="RRD90923.1"/>
    </source>
</evidence>
<dbReference type="InterPro" id="IPR050807">
    <property type="entry name" value="TransReg_Diox_bact_type"/>
</dbReference>
<keyword evidence="5" id="KW-1185">Reference proteome</keyword>
<keyword evidence="2" id="KW-0175">Coiled coil</keyword>
<organism evidence="4 5">
    <name type="scientific">Conchiformibius steedae</name>
    <dbReference type="NCBI Taxonomy" id="153493"/>
    <lineage>
        <taxon>Bacteria</taxon>
        <taxon>Pseudomonadati</taxon>
        <taxon>Pseudomonadota</taxon>
        <taxon>Betaproteobacteria</taxon>
        <taxon>Neisseriales</taxon>
        <taxon>Neisseriaceae</taxon>
        <taxon>Conchiformibius</taxon>
    </lineage>
</organism>
<gene>
    <name evidence="4" type="ORF">EII21_02930</name>
</gene>
<evidence type="ECO:0000256" key="1">
    <source>
        <dbReference type="ARBA" id="ARBA00023125"/>
    </source>
</evidence>
<dbReference type="AlphaFoldDB" id="A0A3P2ABC6"/>
<feature type="domain" description="HTH cro/C1-type" evidence="3">
    <location>
        <begin position="7"/>
        <end position="61"/>
    </location>
</feature>
<protein>
    <submittedName>
        <fullName evidence="4">XRE family transcriptional regulator</fullName>
    </submittedName>
</protein>